<feature type="compositionally biased region" description="Polar residues" evidence="1">
    <location>
        <begin position="232"/>
        <end position="254"/>
    </location>
</feature>
<proteinExistence type="predicted"/>
<keyword evidence="4" id="KW-1185">Reference proteome</keyword>
<evidence type="ECO:0000313" key="4">
    <source>
        <dbReference type="Proteomes" id="UP000664169"/>
    </source>
</evidence>
<feature type="compositionally biased region" description="Low complexity" evidence="1">
    <location>
        <begin position="50"/>
        <end position="64"/>
    </location>
</feature>
<accession>A0A8H3ERW3</accession>
<sequence length="321" mass="33187">MRGICLLTIWYTIGLAVASNEALLRRTHENWPVSPVSPGSPQAKRQRTKSPSPRTPESTSPSSSGFTMTHSTSSDSLGITSLNTRVTGPGYVNVDKSPSDLKVGPRTQYTQKVWDTGQLTSRASLRTTPSHPQVGAEVVAKGTAVKARLDTTRGGTGYIRTKGRAGYHRKTVEPGRVAVLGATAIDGTRARLKAKLSGGGILQTKTVYRDNSRSASMSTGASSGDSQADAENPSNKPSVSSSRGKSDPSSNGQSKDLPGGRTPRHPGGGNGDSPNNGRSGGSDNGQARGSPGSKPSHGSDDFSDNRGPGDAGEASHSTPPG</sequence>
<evidence type="ECO:0000313" key="3">
    <source>
        <dbReference type="EMBL" id="CAF9907791.1"/>
    </source>
</evidence>
<feature type="signal peptide" evidence="2">
    <location>
        <begin position="1"/>
        <end position="18"/>
    </location>
</feature>
<feature type="compositionally biased region" description="Polar residues" evidence="1">
    <location>
        <begin position="65"/>
        <end position="86"/>
    </location>
</feature>
<feature type="region of interest" description="Disordered" evidence="1">
    <location>
        <begin position="31"/>
        <end position="104"/>
    </location>
</feature>
<feature type="chain" id="PRO_5034201664" evidence="2">
    <location>
        <begin position="19"/>
        <end position="321"/>
    </location>
</feature>
<name>A0A8H3ERW3_9LECA</name>
<keyword evidence="2" id="KW-0732">Signal</keyword>
<comment type="caution">
    <text evidence="3">The sequence shown here is derived from an EMBL/GenBank/DDBJ whole genome shotgun (WGS) entry which is preliminary data.</text>
</comment>
<dbReference type="AlphaFoldDB" id="A0A8H3ERW3"/>
<organism evidence="3 4">
    <name type="scientific">Gomphillus americanus</name>
    <dbReference type="NCBI Taxonomy" id="1940652"/>
    <lineage>
        <taxon>Eukaryota</taxon>
        <taxon>Fungi</taxon>
        <taxon>Dikarya</taxon>
        <taxon>Ascomycota</taxon>
        <taxon>Pezizomycotina</taxon>
        <taxon>Lecanoromycetes</taxon>
        <taxon>OSLEUM clade</taxon>
        <taxon>Ostropomycetidae</taxon>
        <taxon>Ostropales</taxon>
        <taxon>Graphidaceae</taxon>
        <taxon>Gomphilloideae</taxon>
        <taxon>Gomphillus</taxon>
    </lineage>
</organism>
<protein>
    <submittedName>
        <fullName evidence="3">Uncharacterized protein</fullName>
    </submittedName>
</protein>
<gene>
    <name evidence="3" type="ORF">GOMPHAMPRED_005984</name>
</gene>
<dbReference type="Proteomes" id="UP000664169">
    <property type="component" value="Unassembled WGS sequence"/>
</dbReference>
<feature type="region of interest" description="Disordered" evidence="1">
    <location>
        <begin position="210"/>
        <end position="321"/>
    </location>
</feature>
<evidence type="ECO:0000256" key="2">
    <source>
        <dbReference type="SAM" id="SignalP"/>
    </source>
</evidence>
<reference evidence="3" key="1">
    <citation type="submission" date="2021-03" db="EMBL/GenBank/DDBJ databases">
        <authorList>
            <person name="Tagirdzhanova G."/>
        </authorList>
    </citation>
    <scope>NUCLEOTIDE SEQUENCE</scope>
</reference>
<feature type="compositionally biased region" description="Low complexity" evidence="1">
    <location>
        <begin position="213"/>
        <end position="226"/>
    </location>
</feature>
<dbReference type="EMBL" id="CAJPDQ010000004">
    <property type="protein sequence ID" value="CAF9907791.1"/>
    <property type="molecule type" value="Genomic_DNA"/>
</dbReference>
<evidence type="ECO:0000256" key="1">
    <source>
        <dbReference type="SAM" id="MobiDB-lite"/>
    </source>
</evidence>